<dbReference type="Pfam" id="PF12637">
    <property type="entry name" value="TSCPD"/>
    <property type="match status" value="1"/>
</dbReference>
<dbReference type="NCBIfam" id="NF005736">
    <property type="entry name" value="PRK07562.1"/>
    <property type="match status" value="1"/>
</dbReference>
<evidence type="ECO:0000256" key="11">
    <source>
        <dbReference type="ARBA" id="ARBA00025437"/>
    </source>
</evidence>
<evidence type="ECO:0000256" key="9">
    <source>
        <dbReference type="ARBA" id="ARBA00023157"/>
    </source>
</evidence>
<accession>A0A1M5QRX5</accession>
<evidence type="ECO:0000256" key="1">
    <source>
        <dbReference type="ARBA" id="ARBA00001922"/>
    </source>
</evidence>
<organism evidence="18 19">
    <name type="scientific">Bradyrhizobium erythrophlei</name>
    <dbReference type="NCBI Taxonomy" id="1437360"/>
    <lineage>
        <taxon>Bacteria</taxon>
        <taxon>Pseudomonadati</taxon>
        <taxon>Pseudomonadota</taxon>
        <taxon>Alphaproteobacteria</taxon>
        <taxon>Hyphomicrobiales</taxon>
        <taxon>Nitrobacteraceae</taxon>
        <taxon>Bradyrhizobium</taxon>
    </lineage>
</organism>
<dbReference type="InterPro" id="IPR024434">
    <property type="entry name" value="TSCPD_dom"/>
</dbReference>
<evidence type="ECO:0000256" key="4">
    <source>
        <dbReference type="ARBA" id="ARBA00014409"/>
    </source>
</evidence>
<feature type="domain" description="Ribonucleotide reductase large subunit C-terminal" evidence="15">
    <location>
        <begin position="199"/>
        <end position="753"/>
    </location>
</feature>
<keyword evidence="10 13" id="KW-0170">Cobalt</keyword>
<dbReference type="EMBL" id="LT670818">
    <property type="protein sequence ID" value="SHH16874.1"/>
    <property type="molecule type" value="Genomic_DNA"/>
</dbReference>
<dbReference type="AlphaFoldDB" id="A0A1M5QRX5"/>
<keyword evidence="8 13" id="KW-0560">Oxidoreductase</keyword>
<comment type="cofactor">
    <cofactor evidence="1 13">
        <name>adenosylcob(III)alamin</name>
        <dbReference type="ChEBI" id="CHEBI:18408"/>
    </cofactor>
</comment>
<feature type="domain" description="Ribonucleotide reductase class II vitamin B12-dependent N-terminal" evidence="16">
    <location>
        <begin position="23"/>
        <end position="148"/>
    </location>
</feature>
<dbReference type="InterPro" id="IPR013344">
    <property type="entry name" value="RNR_NrdJ/NrdZ"/>
</dbReference>
<dbReference type="Gene3D" id="3.20.70.20">
    <property type="match status" value="3"/>
</dbReference>
<dbReference type="GO" id="GO:0071897">
    <property type="term" value="P:DNA biosynthetic process"/>
    <property type="evidence" value="ECO:0007669"/>
    <property type="project" value="UniProtKB-KW"/>
</dbReference>
<evidence type="ECO:0000259" key="17">
    <source>
        <dbReference type="Pfam" id="PF12637"/>
    </source>
</evidence>
<keyword evidence="5 13" id="KW-0846">Cobalamin</keyword>
<dbReference type="FunFam" id="3.20.70.20:FF:000015">
    <property type="entry name" value="Vitamin B12-dependent ribonucleotide reductase"/>
    <property type="match status" value="1"/>
</dbReference>
<keyword evidence="7 13" id="KW-0547">Nucleotide-binding</keyword>
<evidence type="ECO:0000256" key="10">
    <source>
        <dbReference type="ARBA" id="ARBA00023285"/>
    </source>
</evidence>
<feature type="domain" description="TSCPD" evidence="17">
    <location>
        <begin position="975"/>
        <end position="1079"/>
    </location>
</feature>
<dbReference type="EC" id="1.17.4.1" evidence="3 13"/>
<keyword evidence="6 13" id="KW-0237">DNA synthesis</keyword>
<dbReference type="Pfam" id="PF02867">
    <property type="entry name" value="Ribonuc_red_lgC"/>
    <property type="match status" value="2"/>
</dbReference>
<reference evidence="18 19" key="1">
    <citation type="submission" date="2016-11" db="EMBL/GenBank/DDBJ databases">
        <authorList>
            <person name="Jaros S."/>
            <person name="Januszkiewicz K."/>
            <person name="Wedrychowicz H."/>
        </authorList>
    </citation>
    <scope>NUCLEOTIDE SEQUENCE [LARGE SCALE GENOMIC DNA]</scope>
    <source>
        <strain evidence="18 19">GAS242</strain>
    </source>
</reference>
<dbReference type="PANTHER" id="PTHR43371:SF1">
    <property type="entry name" value="RIBONUCLEOSIDE-DIPHOSPHATE REDUCTASE"/>
    <property type="match status" value="1"/>
</dbReference>
<comment type="similarity">
    <text evidence="2 13">Belongs to the ribonucleoside diphosphate reductase class-2 family.</text>
</comment>
<evidence type="ECO:0000256" key="3">
    <source>
        <dbReference type="ARBA" id="ARBA00012274"/>
    </source>
</evidence>
<evidence type="ECO:0000313" key="18">
    <source>
        <dbReference type="EMBL" id="SHH16874.1"/>
    </source>
</evidence>
<dbReference type="OrthoDB" id="9762933at2"/>
<dbReference type="InterPro" id="IPR000788">
    <property type="entry name" value="RNR_lg_C"/>
</dbReference>
<feature type="region of interest" description="Disordered" evidence="14">
    <location>
        <begin position="1099"/>
        <end position="1122"/>
    </location>
</feature>
<feature type="compositionally biased region" description="Polar residues" evidence="14">
    <location>
        <begin position="1148"/>
        <end position="1157"/>
    </location>
</feature>
<dbReference type="InterPro" id="IPR050862">
    <property type="entry name" value="RdRp_reductase_class-2"/>
</dbReference>
<name>A0A1M5QRX5_9BRAD</name>
<dbReference type="InterPro" id="IPR029072">
    <property type="entry name" value="YebC-like"/>
</dbReference>
<evidence type="ECO:0000256" key="2">
    <source>
        <dbReference type="ARBA" id="ARBA00007405"/>
    </source>
</evidence>
<dbReference type="Proteomes" id="UP000190675">
    <property type="component" value="Chromosome I"/>
</dbReference>
<dbReference type="PANTHER" id="PTHR43371">
    <property type="entry name" value="VITAMIN B12-DEPENDENT RIBONUCLEOTIDE REDUCTASE"/>
    <property type="match status" value="1"/>
</dbReference>
<protein>
    <recommendedName>
        <fullName evidence="4 13">Vitamin B12-dependent ribonucleotide reductase</fullName>
        <ecNumber evidence="3 13">1.17.4.1</ecNumber>
    </recommendedName>
</protein>
<evidence type="ECO:0000259" key="15">
    <source>
        <dbReference type="Pfam" id="PF02867"/>
    </source>
</evidence>
<dbReference type="CDD" id="cd02888">
    <property type="entry name" value="RNR_II_dimer"/>
    <property type="match status" value="1"/>
</dbReference>
<dbReference type="SUPFAM" id="SSF75625">
    <property type="entry name" value="YebC-like"/>
    <property type="match status" value="1"/>
</dbReference>
<evidence type="ECO:0000256" key="5">
    <source>
        <dbReference type="ARBA" id="ARBA00022628"/>
    </source>
</evidence>
<comment type="function">
    <text evidence="11 13">Catalyzes the reduction of ribonucleotides to deoxyribonucleotides. May function to provide a pool of deoxyribonucleotide precursors for DNA repair during oxygen limitation and/or for immediate growth after restoration of oxygen.</text>
</comment>
<evidence type="ECO:0000256" key="6">
    <source>
        <dbReference type="ARBA" id="ARBA00022634"/>
    </source>
</evidence>
<sequence>MRIERRNTTSGQSPYAGIDFRLTTSEIRNPDGSVVFRLENVEVPEFWSQVASDVLAQKYFRKAGVAARLKKVEEETVPSWLWRSVPDIAALADLPEAQRYVSELSAKQVFDRLAGCWTYWGWKGGYFGASEEDAQAFYDELRFMLAKQMVAPNSPQWFNTGLHWAYGIDGPGQGHYYVDWKTGKLTKSKSSYEHPQPHACFIQGVGDDLVNEGGIMDLWVREARLFKYGSGTGSNFSRLRGEGEKLSGGGRSSGLMSFLKIGDRAAGAIKSGGTTRRAAKMVVVDADHPDIETYIDWKVKEEQKVAALVTGSKLNQRHLKAVLKACVNCEGSGDDCFDPEKNPALRREIKLARRALVTDGMIKRVIQYARQGYKDIDFPIYDTDWDSEAYLTVSGQNSNNSVSLKDDFLRAVETDGDWNLIGRTNKKVTKTLKARDLWEKIGYAAWASADPGLHFNTTMNDWHTCKASGDIRASNPCSEYMFLDDTACNLASANLITFYNTTTKLFDVDAYEHLCRLWTIVLEISVMMAQFPSKAIAELSYEFRTLGLGFANIGGLLMTMGLSYDSKEGRALCGALSAIMTGIAYATSAEMAKELGPFPGYKKNAAHMLRVIRNHRRAAHGESRGYEGLAVSPVPLDHASGRQADIVERAKAAWNQALELGEINGYRNAQVTVVAPTGTIGLVMDCDTTGIEPDFALVKFKKLAGGGYWKIINRAVPEALRALGYRESDIAEIEAYAVGHGSLSNAPAINVSTLKAKGFTDEALAKVEAALPTAFDIKFAFNKWTFGEEFLRDTLKLDPEAITAPNFDLLAAVGFSKREIEAANVHICGAMTVEGAPHLKAEHYSVFDCANPCGKIGKRYLSVESHIRMMAASQPFISGAISKTINMPNDATVDDCKEAYLLSWKLALKANALYRDGSKLSQPLNSQLISDEDEEDDGIEAFMEKPMAARTAALSEKVVERLVERIVVMREREKMPDRRKGYTQKAVVGGHKVYLRTGEYDDGRIGEIFIDMHKEGAALRSFINNFAIAVSLGLQYGVPLEEYVDAFTFTRFEPAGPVQGNDSIKYATSILDYVFRELAVSYMGRFDLAHVDPSESNFDAMGRGVEEGKQPEQPNNKYLSKGLTRSRTDNLVVMRGASEPTAEARGPSNVTSMSQHGATARASDAIEGAVALKQETQHDLSPTEKLEAMQWSKAGAAAQAAPSKAERRAEAKAKGYEGEMCGECGNFTLVRNGTCMKCDTCGSTTGCS</sequence>
<evidence type="ECO:0000256" key="13">
    <source>
        <dbReference type="RuleBase" id="RU364064"/>
    </source>
</evidence>
<dbReference type="SUPFAM" id="SSF51998">
    <property type="entry name" value="PFL-like glycyl radical enzymes"/>
    <property type="match status" value="1"/>
</dbReference>
<dbReference type="FunFam" id="3.20.70.20:FF:000016">
    <property type="entry name" value="Vitamin B12-dependent ribonucleotide reductase"/>
    <property type="match status" value="1"/>
</dbReference>
<dbReference type="InterPro" id="IPR013678">
    <property type="entry name" value="RNR_2_N"/>
</dbReference>
<evidence type="ECO:0000256" key="7">
    <source>
        <dbReference type="ARBA" id="ARBA00022741"/>
    </source>
</evidence>
<evidence type="ECO:0000256" key="8">
    <source>
        <dbReference type="ARBA" id="ARBA00023002"/>
    </source>
</evidence>
<dbReference type="NCBIfam" id="TIGR02504">
    <property type="entry name" value="NrdJ_Z"/>
    <property type="match status" value="1"/>
</dbReference>
<proteinExistence type="inferred from homology"/>
<gene>
    <name evidence="18" type="ORF">SAMN05444169_6119</name>
</gene>
<dbReference type="Pfam" id="PF08471">
    <property type="entry name" value="Ribonuc_red_2_N"/>
    <property type="match status" value="1"/>
</dbReference>
<dbReference type="GO" id="GO:0004748">
    <property type="term" value="F:ribonucleoside-diphosphate reductase activity, thioredoxin disulfide as acceptor"/>
    <property type="evidence" value="ECO:0007669"/>
    <property type="project" value="UniProtKB-EC"/>
</dbReference>
<dbReference type="PRINTS" id="PR01183">
    <property type="entry name" value="RIBORDTASEM1"/>
</dbReference>
<dbReference type="GO" id="GO:0050897">
    <property type="term" value="F:cobalt ion binding"/>
    <property type="evidence" value="ECO:0007669"/>
    <property type="project" value="InterPro"/>
</dbReference>
<feature type="region of interest" description="Disordered" evidence="14">
    <location>
        <begin position="1138"/>
        <end position="1160"/>
    </location>
</feature>
<evidence type="ECO:0000256" key="12">
    <source>
        <dbReference type="ARBA" id="ARBA00047754"/>
    </source>
</evidence>
<evidence type="ECO:0000313" key="19">
    <source>
        <dbReference type="Proteomes" id="UP000190675"/>
    </source>
</evidence>
<dbReference type="RefSeq" id="WP_079569117.1">
    <property type="nucleotide sequence ID" value="NZ_LT670818.1"/>
</dbReference>
<feature type="domain" description="Ribonucleotide reductase large subunit C-terminal" evidence="15">
    <location>
        <begin position="816"/>
        <end position="914"/>
    </location>
</feature>
<dbReference type="GO" id="GO:0031419">
    <property type="term" value="F:cobalamin binding"/>
    <property type="evidence" value="ECO:0007669"/>
    <property type="project" value="UniProtKB-KW"/>
</dbReference>
<dbReference type="FunFam" id="3.20.70.20:FF:000017">
    <property type="entry name" value="Vitamin B12-dependent ribonucleotide reductase"/>
    <property type="match status" value="1"/>
</dbReference>
<keyword evidence="9" id="KW-1015">Disulfide bond</keyword>
<comment type="catalytic activity">
    <reaction evidence="12 13">
        <text>a 2'-deoxyribonucleoside 5'-diphosphate + [thioredoxin]-disulfide + H2O = a ribonucleoside 5'-diphosphate + [thioredoxin]-dithiol</text>
        <dbReference type="Rhea" id="RHEA:23252"/>
        <dbReference type="Rhea" id="RHEA-COMP:10698"/>
        <dbReference type="Rhea" id="RHEA-COMP:10700"/>
        <dbReference type="ChEBI" id="CHEBI:15377"/>
        <dbReference type="ChEBI" id="CHEBI:29950"/>
        <dbReference type="ChEBI" id="CHEBI:50058"/>
        <dbReference type="ChEBI" id="CHEBI:57930"/>
        <dbReference type="ChEBI" id="CHEBI:73316"/>
        <dbReference type="EC" id="1.17.4.1"/>
    </reaction>
</comment>
<evidence type="ECO:0000256" key="14">
    <source>
        <dbReference type="SAM" id="MobiDB-lite"/>
    </source>
</evidence>
<dbReference type="GO" id="GO:0000166">
    <property type="term" value="F:nucleotide binding"/>
    <property type="evidence" value="ECO:0007669"/>
    <property type="project" value="UniProtKB-KW"/>
</dbReference>
<evidence type="ECO:0000259" key="16">
    <source>
        <dbReference type="Pfam" id="PF08471"/>
    </source>
</evidence>